<feature type="domain" description="Fluoroacetyl-CoA-specific thioesterase-like" evidence="1">
    <location>
        <begin position="44"/>
        <end position="124"/>
    </location>
</feature>
<proteinExistence type="predicted"/>
<sequence length="162" mass="17990">MPATTDTATILLHPGQVHRAHYTVTAAHLVPAMVRDVGERTELQHGEPVLATGMLVVWLEDACWQLLRDARAVPAGHTRVGVTLECFTHRSPARLGDQVEVEAQCVRHDPRRGAVEFRVSAVDLDTGCRLVDPVRHELRIVEQARWRARFGIDDGRIRAGLG</sequence>
<evidence type="ECO:0000313" key="3">
    <source>
        <dbReference type="Proteomes" id="UP001596504"/>
    </source>
</evidence>
<dbReference type="Pfam" id="PF22636">
    <property type="entry name" value="FlK"/>
    <property type="match status" value="1"/>
</dbReference>
<dbReference type="InterPro" id="IPR029069">
    <property type="entry name" value="HotDog_dom_sf"/>
</dbReference>
<keyword evidence="3" id="KW-1185">Reference proteome</keyword>
<dbReference type="Proteomes" id="UP001596504">
    <property type="component" value="Unassembled WGS sequence"/>
</dbReference>
<dbReference type="Gene3D" id="3.10.129.10">
    <property type="entry name" value="Hotdog Thioesterase"/>
    <property type="match status" value="1"/>
</dbReference>
<dbReference type="SUPFAM" id="SSF54637">
    <property type="entry name" value="Thioesterase/thiol ester dehydrase-isomerase"/>
    <property type="match status" value="1"/>
</dbReference>
<protein>
    <submittedName>
        <fullName evidence="2">Thioesterase family protein</fullName>
    </submittedName>
</protein>
<comment type="caution">
    <text evidence="2">The sequence shown here is derived from an EMBL/GenBank/DDBJ whole genome shotgun (WGS) entry which is preliminary data.</text>
</comment>
<gene>
    <name evidence="2" type="ORF">ACFQRI_25975</name>
</gene>
<dbReference type="RefSeq" id="WP_380673088.1">
    <property type="nucleotide sequence ID" value="NZ_JBHTCJ010000021.1"/>
</dbReference>
<evidence type="ECO:0000313" key="2">
    <source>
        <dbReference type="EMBL" id="MFC7344873.1"/>
    </source>
</evidence>
<reference evidence="3" key="1">
    <citation type="journal article" date="2019" name="Int. J. Syst. Evol. Microbiol.">
        <title>The Global Catalogue of Microorganisms (GCM) 10K type strain sequencing project: providing services to taxonomists for standard genome sequencing and annotation.</title>
        <authorList>
            <consortium name="The Broad Institute Genomics Platform"/>
            <consortium name="The Broad Institute Genome Sequencing Center for Infectious Disease"/>
            <person name="Wu L."/>
            <person name="Ma J."/>
        </authorList>
    </citation>
    <scope>NUCLEOTIDE SEQUENCE [LARGE SCALE GENOMIC DNA]</scope>
    <source>
        <strain evidence="3">WLHS5</strain>
    </source>
</reference>
<dbReference type="InterPro" id="IPR054485">
    <property type="entry name" value="FlK-like_dom"/>
</dbReference>
<accession>A0ABW2LT68</accession>
<dbReference type="EMBL" id="JBHTCJ010000021">
    <property type="protein sequence ID" value="MFC7344873.1"/>
    <property type="molecule type" value="Genomic_DNA"/>
</dbReference>
<evidence type="ECO:0000259" key="1">
    <source>
        <dbReference type="Pfam" id="PF22636"/>
    </source>
</evidence>
<name>A0ABW2LT68_9PSEU</name>
<organism evidence="2 3">
    <name type="scientific">Saccharopolyspora griseoalba</name>
    <dbReference type="NCBI Taxonomy" id="1431848"/>
    <lineage>
        <taxon>Bacteria</taxon>
        <taxon>Bacillati</taxon>
        <taxon>Actinomycetota</taxon>
        <taxon>Actinomycetes</taxon>
        <taxon>Pseudonocardiales</taxon>
        <taxon>Pseudonocardiaceae</taxon>
        <taxon>Saccharopolyspora</taxon>
    </lineage>
</organism>